<dbReference type="Proteomes" id="UP001278766">
    <property type="component" value="Unassembled WGS sequence"/>
</dbReference>
<comment type="caution">
    <text evidence="2">The sequence shown here is derived from an EMBL/GenBank/DDBJ whole genome shotgun (WGS) entry which is preliminary data.</text>
</comment>
<proteinExistence type="predicted"/>
<gene>
    <name evidence="2" type="ORF">B0H64DRAFT_435930</name>
</gene>
<protein>
    <submittedName>
        <fullName evidence="2">Uncharacterized protein</fullName>
    </submittedName>
</protein>
<keyword evidence="3" id="KW-1185">Reference proteome</keyword>
<evidence type="ECO:0000313" key="2">
    <source>
        <dbReference type="EMBL" id="KAK3291629.1"/>
    </source>
</evidence>
<evidence type="ECO:0000313" key="3">
    <source>
        <dbReference type="Proteomes" id="UP001278766"/>
    </source>
</evidence>
<dbReference type="GeneID" id="87843108"/>
<name>A0AAE0H877_9PEZI</name>
<sequence length="156" mass="17466">MHLLSVFLSAAALFSHATTGFYLESKRAEISDHGFATLNDAMMTMGVGFSTRGTPAVNITLDPKGYLENNFLLREVQPDVFKFLAGEDAPYLEDIVGPFTIQNGTRQLVYSGEQNLVWAVCEGSERYYQLLLALRERTLDVECLHIELLVVEEQSK</sequence>
<reference evidence="2" key="2">
    <citation type="submission" date="2023-06" db="EMBL/GenBank/DDBJ databases">
        <authorList>
            <consortium name="Lawrence Berkeley National Laboratory"/>
            <person name="Haridas S."/>
            <person name="Hensen N."/>
            <person name="Bonometti L."/>
            <person name="Westerberg I."/>
            <person name="Brannstrom I.O."/>
            <person name="Guillou S."/>
            <person name="Cros-Aarteil S."/>
            <person name="Calhoun S."/>
            <person name="Kuo A."/>
            <person name="Mondo S."/>
            <person name="Pangilinan J."/>
            <person name="Riley R."/>
            <person name="Labutti K."/>
            <person name="Andreopoulos B."/>
            <person name="Lipzen A."/>
            <person name="Chen C."/>
            <person name="Yanf M."/>
            <person name="Daum C."/>
            <person name="Ng V."/>
            <person name="Clum A."/>
            <person name="Steindorff A."/>
            <person name="Ohm R."/>
            <person name="Martin F."/>
            <person name="Silar P."/>
            <person name="Natvig D."/>
            <person name="Lalanne C."/>
            <person name="Gautier V."/>
            <person name="Ament-Velasquez S.L."/>
            <person name="Kruys A."/>
            <person name="Hutchinson M.I."/>
            <person name="Powell A.J."/>
            <person name="Barry K."/>
            <person name="Miller A.N."/>
            <person name="Grigoriev I.V."/>
            <person name="Debuchy R."/>
            <person name="Gladieux P."/>
            <person name="Thoren M.H."/>
            <person name="Johannesson H."/>
        </authorList>
    </citation>
    <scope>NUCLEOTIDE SEQUENCE</scope>
    <source>
        <strain evidence="2">CBS 168.71</strain>
    </source>
</reference>
<accession>A0AAE0H877</accession>
<dbReference type="EMBL" id="JAUEPN010000009">
    <property type="protein sequence ID" value="KAK3291629.1"/>
    <property type="molecule type" value="Genomic_DNA"/>
</dbReference>
<feature type="chain" id="PRO_5042175790" evidence="1">
    <location>
        <begin position="21"/>
        <end position="156"/>
    </location>
</feature>
<reference evidence="2" key="1">
    <citation type="journal article" date="2023" name="Mol. Phylogenet. Evol.">
        <title>Genome-scale phylogeny and comparative genomics of the fungal order Sordariales.</title>
        <authorList>
            <person name="Hensen N."/>
            <person name="Bonometti L."/>
            <person name="Westerberg I."/>
            <person name="Brannstrom I.O."/>
            <person name="Guillou S."/>
            <person name="Cros-Aarteil S."/>
            <person name="Calhoun S."/>
            <person name="Haridas S."/>
            <person name="Kuo A."/>
            <person name="Mondo S."/>
            <person name="Pangilinan J."/>
            <person name="Riley R."/>
            <person name="LaButti K."/>
            <person name="Andreopoulos B."/>
            <person name="Lipzen A."/>
            <person name="Chen C."/>
            <person name="Yan M."/>
            <person name="Daum C."/>
            <person name="Ng V."/>
            <person name="Clum A."/>
            <person name="Steindorff A."/>
            <person name="Ohm R.A."/>
            <person name="Martin F."/>
            <person name="Silar P."/>
            <person name="Natvig D.O."/>
            <person name="Lalanne C."/>
            <person name="Gautier V."/>
            <person name="Ament-Velasquez S.L."/>
            <person name="Kruys A."/>
            <person name="Hutchinson M.I."/>
            <person name="Powell A.J."/>
            <person name="Barry K."/>
            <person name="Miller A.N."/>
            <person name="Grigoriev I.V."/>
            <person name="Debuchy R."/>
            <person name="Gladieux P."/>
            <person name="Hiltunen Thoren M."/>
            <person name="Johannesson H."/>
        </authorList>
    </citation>
    <scope>NUCLEOTIDE SEQUENCE</scope>
    <source>
        <strain evidence="2">CBS 168.71</strain>
    </source>
</reference>
<dbReference type="AlphaFoldDB" id="A0AAE0H877"/>
<dbReference type="RefSeq" id="XP_062655143.1">
    <property type="nucleotide sequence ID" value="XM_062806160.1"/>
</dbReference>
<feature type="signal peptide" evidence="1">
    <location>
        <begin position="1"/>
        <end position="20"/>
    </location>
</feature>
<evidence type="ECO:0000256" key="1">
    <source>
        <dbReference type="SAM" id="SignalP"/>
    </source>
</evidence>
<organism evidence="2 3">
    <name type="scientific">Chaetomium fimeti</name>
    <dbReference type="NCBI Taxonomy" id="1854472"/>
    <lineage>
        <taxon>Eukaryota</taxon>
        <taxon>Fungi</taxon>
        <taxon>Dikarya</taxon>
        <taxon>Ascomycota</taxon>
        <taxon>Pezizomycotina</taxon>
        <taxon>Sordariomycetes</taxon>
        <taxon>Sordariomycetidae</taxon>
        <taxon>Sordariales</taxon>
        <taxon>Chaetomiaceae</taxon>
        <taxon>Chaetomium</taxon>
    </lineage>
</organism>
<keyword evidence="1" id="KW-0732">Signal</keyword>